<dbReference type="EMBL" id="JANJQO010002134">
    <property type="protein sequence ID" value="KAJ2967982.1"/>
    <property type="molecule type" value="Genomic_DNA"/>
</dbReference>
<name>A0ACC1MMS7_9HYPO</name>
<sequence>MPVNFAIPHGDVGGNVQDQAAEHEPCWAVGVKDGPNLQATEKHHEIVNAKDPGNLAFVDMDELPAHDGAETAKEDSVGGEATFRVGGYIWLLLGRGKDGTCLAESIFELGAVGVGERLLSHRGL</sequence>
<evidence type="ECO:0000313" key="1">
    <source>
        <dbReference type="EMBL" id="KAJ2967982.1"/>
    </source>
</evidence>
<protein>
    <submittedName>
        <fullName evidence="1">Uncharacterized protein</fullName>
    </submittedName>
</protein>
<reference evidence="1" key="1">
    <citation type="submission" date="2022-08" db="EMBL/GenBank/DDBJ databases">
        <title>Genome Sequence of Lecanicillium fungicola.</title>
        <authorList>
            <person name="Buettner E."/>
        </authorList>
    </citation>
    <scope>NUCLEOTIDE SEQUENCE</scope>
    <source>
        <strain evidence="1">Babe33</strain>
    </source>
</reference>
<proteinExistence type="predicted"/>
<organism evidence="1 2">
    <name type="scientific">Zarea fungicola</name>
    <dbReference type="NCBI Taxonomy" id="93591"/>
    <lineage>
        <taxon>Eukaryota</taxon>
        <taxon>Fungi</taxon>
        <taxon>Dikarya</taxon>
        <taxon>Ascomycota</taxon>
        <taxon>Pezizomycotina</taxon>
        <taxon>Sordariomycetes</taxon>
        <taxon>Hypocreomycetidae</taxon>
        <taxon>Hypocreales</taxon>
        <taxon>Cordycipitaceae</taxon>
        <taxon>Zarea</taxon>
    </lineage>
</organism>
<comment type="caution">
    <text evidence="1">The sequence shown here is derived from an EMBL/GenBank/DDBJ whole genome shotgun (WGS) entry which is preliminary data.</text>
</comment>
<gene>
    <name evidence="1" type="ORF">NQ176_g9402</name>
</gene>
<dbReference type="Proteomes" id="UP001143910">
    <property type="component" value="Unassembled WGS sequence"/>
</dbReference>
<keyword evidence="2" id="KW-1185">Reference proteome</keyword>
<evidence type="ECO:0000313" key="2">
    <source>
        <dbReference type="Proteomes" id="UP001143910"/>
    </source>
</evidence>
<accession>A0ACC1MMS7</accession>